<dbReference type="Gene3D" id="3.30.70.2880">
    <property type="match status" value="1"/>
</dbReference>
<evidence type="ECO:0000313" key="6">
    <source>
        <dbReference type="Proteomes" id="UP000270626"/>
    </source>
</evidence>
<evidence type="ECO:0000313" key="5">
    <source>
        <dbReference type="EMBL" id="RKT60454.1"/>
    </source>
</evidence>
<reference evidence="5 6" key="1">
    <citation type="submission" date="2018-10" db="EMBL/GenBank/DDBJ databases">
        <title>Genomic Encyclopedia of Type Strains, Phase IV (KMG-IV): sequencing the most valuable type-strain genomes for metagenomic binning, comparative biology and taxonomic classification.</title>
        <authorList>
            <person name="Goeker M."/>
        </authorList>
    </citation>
    <scope>NUCLEOTIDE SEQUENCE [LARGE SCALE GENOMIC DNA]</scope>
    <source>
        <strain evidence="5 6">DSM 23841</strain>
    </source>
</reference>
<feature type="domain" description="PelD GGDEF" evidence="4">
    <location>
        <begin position="339"/>
        <end position="459"/>
    </location>
</feature>
<dbReference type="AlphaFoldDB" id="A0A495WH70"/>
<feature type="region of interest" description="Disordered" evidence="1">
    <location>
        <begin position="1"/>
        <end position="24"/>
    </location>
</feature>
<dbReference type="EMBL" id="RBXP01000011">
    <property type="protein sequence ID" value="RKT60454.1"/>
    <property type="molecule type" value="Genomic_DNA"/>
</dbReference>
<gene>
    <name evidence="5" type="ORF">DFR40_0588</name>
</gene>
<dbReference type="Pfam" id="PF01590">
    <property type="entry name" value="GAF"/>
    <property type="match status" value="1"/>
</dbReference>
<dbReference type="Pfam" id="PF16963">
    <property type="entry name" value="PelD_GGDEF"/>
    <property type="match status" value="1"/>
</dbReference>
<dbReference type="Gene3D" id="3.30.450.40">
    <property type="match status" value="1"/>
</dbReference>
<keyword evidence="6" id="KW-1185">Reference proteome</keyword>
<feature type="transmembrane region" description="Helical" evidence="2">
    <location>
        <begin position="86"/>
        <end position="110"/>
    </location>
</feature>
<dbReference type="InterPro" id="IPR003018">
    <property type="entry name" value="GAF"/>
</dbReference>
<evidence type="ECO:0000259" key="4">
    <source>
        <dbReference type="Pfam" id="PF16963"/>
    </source>
</evidence>
<feature type="transmembrane region" description="Helical" evidence="2">
    <location>
        <begin position="122"/>
        <end position="143"/>
    </location>
</feature>
<evidence type="ECO:0000259" key="3">
    <source>
        <dbReference type="Pfam" id="PF01590"/>
    </source>
</evidence>
<dbReference type="Proteomes" id="UP000270626">
    <property type="component" value="Unassembled WGS sequence"/>
</dbReference>
<keyword evidence="2" id="KW-1133">Transmembrane helix</keyword>
<dbReference type="SUPFAM" id="SSF55781">
    <property type="entry name" value="GAF domain-like"/>
    <property type="match status" value="1"/>
</dbReference>
<evidence type="ECO:0000256" key="2">
    <source>
        <dbReference type="SAM" id="Phobius"/>
    </source>
</evidence>
<organism evidence="5 6">
    <name type="scientific">Azonexus fungiphilus</name>
    <dbReference type="NCBI Taxonomy" id="146940"/>
    <lineage>
        <taxon>Bacteria</taxon>
        <taxon>Pseudomonadati</taxon>
        <taxon>Pseudomonadota</taxon>
        <taxon>Betaproteobacteria</taxon>
        <taxon>Rhodocyclales</taxon>
        <taxon>Azonexaceae</taxon>
        <taxon>Azonexus</taxon>
    </lineage>
</organism>
<protein>
    <submittedName>
        <fullName evidence="5">PelD-like GGDEF domain-containing protein</fullName>
    </submittedName>
</protein>
<accession>A0A495WH70</accession>
<keyword evidence="2" id="KW-0812">Transmembrane</keyword>
<feature type="domain" description="GAF" evidence="3">
    <location>
        <begin position="207"/>
        <end position="312"/>
    </location>
</feature>
<dbReference type="InterPro" id="IPR029016">
    <property type="entry name" value="GAF-like_dom_sf"/>
</dbReference>
<feature type="transmembrane region" description="Helical" evidence="2">
    <location>
        <begin position="46"/>
        <end position="66"/>
    </location>
</feature>
<name>A0A495WH70_9RHOO</name>
<dbReference type="OrthoDB" id="5442761at2"/>
<sequence>MTSGPFSGGFRHDQGGALDPAQPARDEASLTGTALGKLTSTSVSPVAAGAEILLLPLLTVGLGFLLNPGDPLCVNASFPWSWFAPIILALRYGPLAGLGGAGILLGAWLLLNVGHYDAFPKLYFLGGLILVMLVGEFSSLWLARTRRAETVQIYLDQRLEHLTRQYYLLRLSHDRLEQDLISRPMSMRDALLTLRGLGNNRDDAHGAQTLLRLLAQYCQLESASLYRVVDEQVSGQPLASIGSTGALVADDPMIEQALRSQALCHITQVQAEQQAQTRYLIAAPLINLNNDVYGLLTVEELPFFSLQDETLQTINLLLGYYTDGLAVHALAEPVCRELPTCPPEFAFEAQRLWHLRRSTGIGSIVVALELLPRAVDADLPVQLMRMKRALDEHWLCAGPEKMVLATMMPLGDASTAEGYLARLEAWAKQKSAGSLAELGVFPHILPLQADAPLSVLKRIQELADG</sequence>
<keyword evidence="2" id="KW-0472">Membrane</keyword>
<dbReference type="RefSeq" id="WP_121456986.1">
    <property type="nucleotide sequence ID" value="NZ_RBXP01000011.1"/>
</dbReference>
<dbReference type="InterPro" id="IPR031583">
    <property type="entry name" value="PelD_GGDEF"/>
</dbReference>
<comment type="caution">
    <text evidence="5">The sequence shown here is derived from an EMBL/GenBank/DDBJ whole genome shotgun (WGS) entry which is preliminary data.</text>
</comment>
<dbReference type="InterPro" id="IPR038367">
    <property type="entry name" value="PelD_GGDEF_sf"/>
</dbReference>
<evidence type="ECO:0000256" key="1">
    <source>
        <dbReference type="SAM" id="MobiDB-lite"/>
    </source>
</evidence>
<proteinExistence type="predicted"/>